<dbReference type="AlphaFoldDB" id="A0A728QYK8"/>
<organism evidence="1">
    <name type="scientific">Salmonella enteritidis</name>
    <dbReference type="NCBI Taxonomy" id="149539"/>
    <lineage>
        <taxon>Bacteria</taxon>
        <taxon>Pseudomonadati</taxon>
        <taxon>Pseudomonadota</taxon>
        <taxon>Gammaproteobacteria</taxon>
        <taxon>Enterobacterales</taxon>
        <taxon>Enterobacteriaceae</taxon>
        <taxon>Salmonella</taxon>
    </lineage>
</organism>
<reference evidence="1" key="2">
    <citation type="submission" date="2018-07" db="EMBL/GenBank/DDBJ databases">
        <authorList>
            <consortium name="NCBI Pathogen Detection Project"/>
        </authorList>
    </citation>
    <scope>NUCLEOTIDE SEQUENCE</scope>
    <source>
        <strain evidence="1">2010K-0672</strain>
    </source>
</reference>
<gene>
    <name evidence="1" type="ORF">G3346_001273</name>
</gene>
<name>A0A728QYK8_SALEN</name>
<evidence type="ECO:0000313" key="1">
    <source>
        <dbReference type="EMBL" id="HAE2692606.1"/>
    </source>
</evidence>
<protein>
    <submittedName>
        <fullName evidence="1">Uncharacterized protein</fullName>
    </submittedName>
</protein>
<dbReference type="EMBL" id="DAARJP010000003">
    <property type="protein sequence ID" value="HAE2692606.1"/>
    <property type="molecule type" value="Genomic_DNA"/>
</dbReference>
<reference evidence="1" key="1">
    <citation type="journal article" date="2018" name="Genome Biol.">
        <title>SKESA: strategic k-mer extension for scrupulous assemblies.</title>
        <authorList>
            <person name="Souvorov A."/>
            <person name="Agarwala R."/>
            <person name="Lipman D.J."/>
        </authorList>
    </citation>
    <scope>NUCLEOTIDE SEQUENCE</scope>
    <source>
        <strain evidence="1">2010K-0672</strain>
    </source>
</reference>
<accession>A0A728QYK8</accession>
<comment type="caution">
    <text evidence="1">The sequence shown here is derived from an EMBL/GenBank/DDBJ whole genome shotgun (WGS) entry which is preliminary data.</text>
</comment>
<sequence length="50" mass="5478">MPFPRSCLFLPSDVVCGFASVLQHIKKNYHGNMNVCASVVKESHTAGNSR</sequence>
<proteinExistence type="predicted"/>